<proteinExistence type="predicted"/>
<gene>
    <name evidence="1" type="ORF">SAMN05216580_0636</name>
</gene>
<dbReference type="Proteomes" id="UP000243063">
    <property type="component" value="Chromosome I"/>
</dbReference>
<evidence type="ECO:0000313" key="1">
    <source>
        <dbReference type="EMBL" id="SDT95077.1"/>
    </source>
</evidence>
<evidence type="ECO:0000313" key="2">
    <source>
        <dbReference type="Proteomes" id="UP000243063"/>
    </source>
</evidence>
<dbReference type="RefSeq" id="WP_090212056.1">
    <property type="nucleotide sequence ID" value="NZ_LT629780.1"/>
</dbReference>
<dbReference type="EMBL" id="LT629780">
    <property type="protein sequence ID" value="SDT95077.1"/>
    <property type="molecule type" value="Genomic_DNA"/>
</dbReference>
<name>A0A1H2EIZ4_9GAMM</name>
<sequence length="86" mass="9870">MSRAKGKAPLLALDRAQEQAAQQILKDFLAERFELELGAFEAQELLDLFARDIAPYFYNKAILDVQAHLKDRFESIESDLWALEKS</sequence>
<organism evidence="1 2">
    <name type="scientific">Geopseudomonas guangdongensis</name>
    <dbReference type="NCBI Taxonomy" id="1245526"/>
    <lineage>
        <taxon>Bacteria</taxon>
        <taxon>Pseudomonadati</taxon>
        <taxon>Pseudomonadota</taxon>
        <taxon>Gammaproteobacteria</taxon>
        <taxon>Pseudomonadales</taxon>
        <taxon>Pseudomonadaceae</taxon>
        <taxon>Geopseudomonas</taxon>
    </lineage>
</organism>
<accession>A0A1H2EIZ4</accession>
<dbReference type="OrthoDB" id="6629495at2"/>
<dbReference type="AlphaFoldDB" id="A0A1H2EIZ4"/>
<keyword evidence="2" id="KW-1185">Reference proteome</keyword>
<dbReference type="STRING" id="1245526.SAMN05216580_0636"/>
<dbReference type="InterPro" id="IPR018680">
    <property type="entry name" value="DUF2164"/>
</dbReference>
<dbReference type="Pfam" id="PF09932">
    <property type="entry name" value="DUF2164"/>
    <property type="match status" value="1"/>
</dbReference>
<reference evidence="2" key="1">
    <citation type="submission" date="2016-10" db="EMBL/GenBank/DDBJ databases">
        <authorList>
            <person name="Varghese N."/>
            <person name="Submissions S."/>
        </authorList>
    </citation>
    <scope>NUCLEOTIDE SEQUENCE [LARGE SCALE GENOMIC DNA]</scope>
    <source>
        <strain evidence="2">CCTCC 2012022</strain>
    </source>
</reference>
<protein>
    <submittedName>
        <fullName evidence="1">Uncharacterized conserved protein, DUF2164 family</fullName>
    </submittedName>
</protein>